<dbReference type="SUPFAM" id="SSF54593">
    <property type="entry name" value="Glyoxalase/Bleomycin resistance protein/Dihydroxybiphenyl dioxygenase"/>
    <property type="match status" value="1"/>
</dbReference>
<dbReference type="AlphaFoldDB" id="A0A9X2VEN1"/>
<dbReference type="Proteomes" id="UP001141259">
    <property type="component" value="Unassembled WGS sequence"/>
</dbReference>
<dbReference type="PROSITE" id="PS51819">
    <property type="entry name" value="VOC"/>
    <property type="match status" value="1"/>
</dbReference>
<dbReference type="EMBL" id="JANYMP010000001">
    <property type="protein sequence ID" value="MCS7475293.1"/>
    <property type="molecule type" value="Genomic_DNA"/>
</dbReference>
<accession>A0A9X2VEN1</accession>
<keyword evidence="3" id="KW-1185">Reference proteome</keyword>
<dbReference type="InterPro" id="IPR029068">
    <property type="entry name" value="Glyas_Bleomycin-R_OHBP_Dase"/>
</dbReference>
<dbReference type="RefSeq" id="WP_259620816.1">
    <property type="nucleotide sequence ID" value="NZ_JANYMP010000001.1"/>
</dbReference>
<dbReference type="Gene3D" id="3.10.180.10">
    <property type="entry name" value="2,3-Dihydroxybiphenyl 1,2-Dioxygenase, domain 1"/>
    <property type="match status" value="1"/>
</dbReference>
<evidence type="ECO:0000313" key="3">
    <source>
        <dbReference type="Proteomes" id="UP001141259"/>
    </source>
</evidence>
<organism evidence="2 3">
    <name type="scientific">Umezawaea endophytica</name>
    <dbReference type="NCBI Taxonomy" id="1654476"/>
    <lineage>
        <taxon>Bacteria</taxon>
        <taxon>Bacillati</taxon>
        <taxon>Actinomycetota</taxon>
        <taxon>Actinomycetes</taxon>
        <taxon>Pseudonocardiales</taxon>
        <taxon>Pseudonocardiaceae</taxon>
        <taxon>Umezawaea</taxon>
    </lineage>
</organism>
<protein>
    <submittedName>
        <fullName evidence="2">VOC family protein</fullName>
    </submittedName>
</protein>
<feature type="domain" description="VOC" evidence="1">
    <location>
        <begin position="5"/>
        <end position="141"/>
    </location>
</feature>
<evidence type="ECO:0000313" key="2">
    <source>
        <dbReference type="EMBL" id="MCS7475293.1"/>
    </source>
</evidence>
<proteinExistence type="predicted"/>
<reference evidence="2" key="1">
    <citation type="submission" date="2022-08" db="EMBL/GenBank/DDBJ databases">
        <authorList>
            <person name="Tistechok S."/>
            <person name="Samborskyy M."/>
            <person name="Roman I."/>
        </authorList>
    </citation>
    <scope>NUCLEOTIDE SEQUENCE</scope>
    <source>
        <strain evidence="2">DSM 103496</strain>
    </source>
</reference>
<evidence type="ECO:0000259" key="1">
    <source>
        <dbReference type="PROSITE" id="PS51819"/>
    </source>
</evidence>
<dbReference type="Pfam" id="PF00903">
    <property type="entry name" value="Glyoxalase"/>
    <property type="match status" value="1"/>
</dbReference>
<gene>
    <name evidence="2" type="ORF">NZH93_00375</name>
</gene>
<name>A0A9X2VEN1_9PSEU</name>
<comment type="caution">
    <text evidence="2">The sequence shown here is derived from an EMBL/GenBank/DDBJ whole genome shotgun (WGS) entry which is preliminary data.</text>
</comment>
<dbReference type="InterPro" id="IPR004360">
    <property type="entry name" value="Glyas_Fos-R_dOase_dom"/>
</dbReference>
<dbReference type="InterPro" id="IPR037523">
    <property type="entry name" value="VOC_core"/>
</dbReference>
<sequence>MVDYKVEIVVLPVSDVDRSKEFYGRLGFREDVDFTGADGLRVVHFTPPGSSASIIVGDGVTDAAPGSVRGVHLVVDDIVAAWADLTAKGVKTSEIFHDAQGVFHHAGEVARVDGPHPDRQSYGSFLSFEDPDGNEFVLQEVTERRPGRISHIVHGSVAELEQALRDAAAAHGEHEKALGHEDVDWPAWYAAHMARAAGLVD</sequence>